<organism evidence="7 8">
    <name type="scientific">Hallella mizrahii</name>
    <dbReference type="NCBI Taxonomy" id="2606637"/>
    <lineage>
        <taxon>Bacteria</taxon>
        <taxon>Pseudomonadati</taxon>
        <taxon>Bacteroidota</taxon>
        <taxon>Bacteroidia</taxon>
        <taxon>Bacteroidales</taxon>
        <taxon>Prevotellaceae</taxon>
        <taxon>Hallella</taxon>
    </lineage>
</organism>
<dbReference type="RefSeq" id="WP_154534516.1">
    <property type="nucleotide sequence ID" value="NZ_VUNG01000024.1"/>
</dbReference>
<evidence type="ECO:0000256" key="2">
    <source>
        <dbReference type="ARBA" id="ARBA00023136"/>
    </source>
</evidence>
<sequence length="755" mass="84033">MKNNIKGKQALAITLLSFSPLAALAQAPVNTADSLKLQGIHDSLDLQGVEVVAQKPVVRMTTDKMTYNVQQDADAKTMTLLDMLRKVPMVTVDGQDNVTVKGSSNFKVYVDGKPNQMFQNNFSQVAKSMPASMVKSIDVITSPGAKYDAEGTSGVLDIKLVHQSGQPNSDCSNCYNGNVELSLSNKGERANAYIGGQHGKLTYSAMGMFAWQDFGNLKVTNTRLQQTSLGESLQTTDVEFKQKHPFSFGNFTLGYALDSLSTINVSAGVNGGYTNQNMQPRNSFSGGPYGNGFSYVYNSNQRNRFMGANASADYQRWLNADHTSSLTLSYLFDYNPARNRTWTIYNNVSGVTGLTLTDLFSDSRTWGTSHTGQADLTLDLGKGQTLETGTKFISRHNKSDSRLYDIVDGNDVLNDAGSMLYRNLQSIVAGYAQYKLTKEKYNARLGLRYEHTFESVKYAEHSDRNFHKDYGNLVPSGSIGYNITPMSNLGLTYTMRISRPGISQLNPYTDRTDPTALTYGNPSLAVVKSHNVTLAYNFFMPKVMFNVSLSHDYIGNEIENYQFVDADNKYNSTYANNGKSRNTYVDAFIRWAACKNSTLMLSGNVSYGDWKAKELDYHNWGWSGNAYVGLEQQLPWKIKSSFGLFAQTRQYNLMGYNSGMQFFNASLTRTFLKDRLELSARYANPLRSHLIINQHSAGADFSNHTHVSIPLQVLALSVKWNFGNTKKQFGQYSSKINNDFNDSQKKDSPTSKMGM</sequence>
<dbReference type="Pfam" id="PF07715">
    <property type="entry name" value="Plug"/>
    <property type="match status" value="1"/>
</dbReference>
<feature type="signal peptide" evidence="4">
    <location>
        <begin position="1"/>
        <end position="25"/>
    </location>
</feature>
<evidence type="ECO:0000256" key="4">
    <source>
        <dbReference type="SAM" id="SignalP"/>
    </source>
</evidence>
<dbReference type="Gene3D" id="2.170.130.10">
    <property type="entry name" value="TonB-dependent receptor, plug domain"/>
    <property type="match status" value="1"/>
</dbReference>
<evidence type="ECO:0000259" key="5">
    <source>
        <dbReference type="Pfam" id="PF07715"/>
    </source>
</evidence>
<dbReference type="GO" id="GO:0009279">
    <property type="term" value="C:cell outer membrane"/>
    <property type="evidence" value="ECO:0007669"/>
    <property type="project" value="UniProtKB-SubCell"/>
</dbReference>
<proteinExistence type="predicted"/>
<dbReference type="Gene3D" id="2.40.170.20">
    <property type="entry name" value="TonB-dependent receptor, beta-barrel domain"/>
    <property type="match status" value="1"/>
</dbReference>
<comment type="subcellular location">
    <subcellularLocation>
        <location evidence="1">Cell outer membrane</location>
    </subcellularLocation>
</comment>
<dbReference type="SUPFAM" id="SSF56935">
    <property type="entry name" value="Porins"/>
    <property type="match status" value="1"/>
</dbReference>
<accession>A0A7K0KGC0</accession>
<comment type="caution">
    <text evidence="7">The sequence shown here is derived from an EMBL/GenBank/DDBJ whole genome shotgun (WGS) entry which is preliminary data.</text>
</comment>
<dbReference type="InterPro" id="IPR012910">
    <property type="entry name" value="Plug_dom"/>
</dbReference>
<dbReference type="EMBL" id="VUNG01000024">
    <property type="protein sequence ID" value="MST84928.1"/>
    <property type="molecule type" value="Genomic_DNA"/>
</dbReference>
<keyword evidence="3" id="KW-0998">Cell outer membrane</keyword>
<feature type="domain" description="TonB-dependent receptor plug" evidence="5">
    <location>
        <begin position="68"/>
        <end position="155"/>
    </location>
</feature>
<dbReference type="Proteomes" id="UP000438914">
    <property type="component" value="Unassembled WGS sequence"/>
</dbReference>
<evidence type="ECO:0000313" key="8">
    <source>
        <dbReference type="Proteomes" id="UP000438914"/>
    </source>
</evidence>
<evidence type="ECO:0000259" key="6">
    <source>
        <dbReference type="Pfam" id="PF14905"/>
    </source>
</evidence>
<dbReference type="PANTHER" id="PTHR40980:SF4">
    <property type="entry name" value="TONB-DEPENDENT RECEPTOR-LIKE BETA-BARREL DOMAIN-CONTAINING PROTEIN"/>
    <property type="match status" value="1"/>
</dbReference>
<dbReference type="InterPro" id="IPR036942">
    <property type="entry name" value="Beta-barrel_TonB_sf"/>
</dbReference>
<evidence type="ECO:0000256" key="3">
    <source>
        <dbReference type="ARBA" id="ARBA00023237"/>
    </source>
</evidence>
<feature type="domain" description="Outer membrane protein beta-barrel" evidence="6">
    <location>
        <begin position="324"/>
        <end position="720"/>
    </location>
</feature>
<name>A0A7K0KGC0_9BACT</name>
<reference evidence="7 8" key="1">
    <citation type="submission" date="2019-08" db="EMBL/GenBank/DDBJ databases">
        <title>In-depth cultivation of the pig gut microbiome towards novel bacterial diversity and tailored functional studies.</title>
        <authorList>
            <person name="Wylensek D."/>
            <person name="Hitch T.C.A."/>
            <person name="Clavel T."/>
        </authorList>
    </citation>
    <scope>NUCLEOTIDE SEQUENCE [LARGE SCALE GENOMIC DNA]</scope>
    <source>
        <strain evidence="7 8">LKV-178-WT-2A</strain>
    </source>
</reference>
<dbReference type="PANTHER" id="PTHR40980">
    <property type="entry name" value="PLUG DOMAIN-CONTAINING PROTEIN"/>
    <property type="match status" value="1"/>
</dbReference>
<feature type="chain" id="PRO_5029755706" evidence="4">
    <location>
        <begin position="26"/>
        <end position="755"/>
    </location>
</feature>
<dbReference type="Pfam" id="PF14905">
    <property type="entry name" value="OMP_b-brl_3"/>
    <property type="match status" value="1"/>
</dbReference>
<protein>
    <submittedName>
        <fullName evidence="7">TonB-dependent receptor</fullName>
    </submittedName>
</protein>
<evidence type="ECO:0000313" key="7">
    <source>
        <dbReference type="EMBL" id="MST84928.1"/>
    </source>
</evidence>
<keyword evidence="8" id="KW-1185">Reference proteome</keyword>
<dbReference type="InterPro" id="IPR037066">
    <property type="entry name" value="Plug_dom_sf"/>
</dbReference>
<dbReference type="InterPro" id="IPR041700">
    <property type="entry name" value="OMP_b-brl_3"/>
</dbReference>
<keyword evidence="2" id="KW-0472">Membrane</keyword>
<evidence type="ECO:0000256" key="1">
    <source>
        <dbReference type="ARBA" id="ARBA00004442"/>
    </source>
</evidence>
<keyword evidence="7" id="KW-0675">Receptor</keyword>
<keyword evidence="4" id="KW-0732">Signal</keyword>
<dbReference type="AlphaFoldDB" id="A0A7K0KGC0"/>
<gene>
    <name evidence="7" type="ORF">FYJ73_09655</name>
</gene>